<dbReference type="AlphaFoldDB" id="A0A3L6RI51"/>
<dbReference type="OrthoDB" id="598013at2759"/>
<dbReference type="STRING" id="4540.A0A3L6RI51"/>
<comment type="pathway">
    <text evidence="1">Protein modification; protein ubiquitination.</text>
</comment>
<reference evidence="5" key="1">
    <citation type="journal article" date="2019" name="Nat. Commun.">
        <title>The genome of broomcorn millet.</title>
        <authorList>
            <person name="Zou C."/>
            <person name="Miki D."/>
            <person name="Li D."/>
            <person name="Tang Q."/>
            <person name="Xiao L."/>
            <person name="Rajput S."/>
            <person name="Deng P."/>
            <person name="Jia W."/>
            <person name="Huang R."/>
            <person name="Zhang M."/>
            <person name="Sun Y."/>
            <person name="Hu J."/>
            <person name="Fu X."/>
            <person name="Schnable P.S."/>
            <person name="Li F."/>
            <person name="Zhang H."/>
            <person name="Feng B."/>
            <person name="Zhu X."/>
            <person name="Liu R."/>
            <person name="Schnable J.C."/>
            <person name="Zhu J.-K."/>
            <person name="Zhang H."/>
        </authorList>
    </citation>
    <scope>NUCLEOTIDE SEQUENCE [LARGE SCALE GENOMIC DNA]</scope>
</reference>
<protein>
    <submittedName>
        <fullName evidence="4">BTB/POZ and MATH domain-containing protein 1-like</fullName>
    </submittedName>
</protein>
<dbReference type="Gene3D" id="1.25.40.420">
    <property type="match status" value="1"/>
</dbReference>
<evidence type="ECO:0000256" key="2">
    <source>
        <dbReference type="ARBA" id="ARBA00010846"/>
    </source>
</evidence>
<evidence type="ECO:0000313" key="5">
    <source>
        <dbReference type="Proteomes" id="UP000275267"/>
    </source>
</evidence>
<comment type="caution">
    <text evidence="4">The sequence shown here is derived from an EMBL/GenBank/DDBJ whole genome shotgun (WGS) entry which is preliminary data.</text>
</comment>
<sequence>MGGDGAPSSSHAYRCVQMYPPEGFEAWGFAKFVKRADLESGDYLKDGRVTIMFGVIVLRDDSATDVRSPIAVPSSDIGDHLSRLLNGADGSDISFSVGGETFRAHRAVLAALLPVFKVQLLGSMVDATMPTITLHGVQPETFRNLLRFIYTDVLPANREVVTASSTTTAFFQDLLAAADMYALDRLKLACAQRLWEGVSADIVAVILGCAEMHDAQLPGAEEEVPRLLRGGGELQERGADRGVPAADDAELSVINRRNKSKGGSGFWDSVQSDDWVGGTLDKLRLPDECSSNRGLSDRWINRQCEQDQRINRLEEELKKRCIDFFVVEKNFRSAVLTEGYLRLMQSFPSVINEIRARVVQT</sequence>
<proteinExistence type="inferred from homology"/>
<dbReference type="InterPro" id="IPR000210">
    <property type="entry name" value="BTB/POZ_dom"/>
</dbReference>
<dbReference type="SUPFAM" id="SSF54695">
    <property type="entry name" value="POZ domain"/>
    <property type="match status" value="1"/>
</dbReference>
<dbReference type="CDD" id="cd00121">
    <property type="entry name" value="MATH"/>
    <property type="match status" value="1"/>
</dbReference>
<evidence type="ECO:0000313" key="4">
    <source>
        <dbReference type="EMBL" id="RLN04083.1"/>
    </source>
</evidence>
<dbReference type="Pfam" id="PF24570">
    <property type="entry name" value="BACK_BPM_SPOP"/>
    <property type="match status" value="1"/>
</dbReference>
<dbReference type="SMART" id="SM00225">
    <property type="entry name" value="BTB"/>
    <property type="match status" value="1"/>
</dbReference>
<dbReference type="InterPro" id="IPR002083">
    <property type="entry name" value="MATH/TRAF_dom"/>
</dbReference>
<keyword evidence="5" id="KW-1185">Reference proteome</keyword>
<dbReference type="InterPro" id="IPR045005">
    <property type="entry name" value="BPM1-6"/>
</dbReference>
<gene>
    <name evidence="4" type="ORF">C2845_PM13G23030</name>
</gene>
<dbReference type="PANTHER" id="PTHR26379:SF446">
    <property type="entry name" value="BTB_POZ AND MATH DOMAIN-CONTAINING PROTEIN 1"/>
    <property type="match status" value="1"/>
</dbReference>
<dbReference type="Pfam" id="PF00651">
    <property type="entry name" value="BTB"/>
    <property type="match status" value="1"/>
</dbReference>
<dbReference type="PANTHER" id="PTHR26379">
    <property type="entry name" value="BTB/POZ AND MATH DOMAIN-CONTAINING PROTEIN 1"/>
    <property type="match status" value="1"/>
</dbReference>
<evidence type="ECO:0000259" key="3">
    <source>
        <dbReference type="PROSITE" id="PS50097"/>
    </source>
</evidence>
<comment type="similarity">
    <text evidence="2">Belongs to the Tdpoz family.</text>
</comment>
<evidence type="ECO:0000256" key="1">
    <source>
        <dbReference type="ARBA" id="ARBA00004906"/>
    </source>
</evidence>
<dbReference type="Proteomes" id="UP000275267">
    <property type="component" value="Unassembled WGS sequence"/>
</dbReference>
<dbReference type="EMBL" id="PQIB02000008">
    <property type="protein sequence ID" value="RLN04083.1"/>
    <property type="molecule type" value="Genomic_DNA"/>
</dbReference>
<name>A0A3L6RI51_PANMI</name>
<accession>A0A3L6RI51</accession>
<dbReference type="InterPro" id="IPR056423">
    <property type="entry name" value="BACK_BPM_SPOP"/>
</dbReference>
<dbReference type="InterPro" id="IPR011333">
    <property type="entry name" value="SKP1/BTB/POZ_sf"/>
</dbReference>
<dbReference type="PROSITE" id="PS50097">
    <property type="entry name" value="BTB"/>
    <property type="match status" value="1"/>
</dbReference>
<dbReference type="GO" id="GO:0016567">
    <property type="term" value="P:protein ubiquitination"/>
    <property type="evidence" value="ECO:0007669"/>
    <property type="project" value="InterPro"/>
</dbReference>
<feature type="domain" description="BTB" evidence="3">
    <location>
        <begin position="91"/>
        <end position="158"/>
    </location>
</feature>
<dbReference type="Gene3D" id="3.30.710.10">
    <property type="entry name" value="Potassium Channel Kv1.1, Chain A"/>
    <property type="match status" value="1"/>
</dbReference>
<dbReference type="SUPFAM" id="SSF49599">
    <property type="entry name" value="TRAF domain-like"/>
    <property type="match status" value="1"/>
</dbReference>
<organism evidence="4 5">
    <name type="scientific">Panicum miliaceum</name>
    <name type="common">Proso millet</name>
    <name type="synonym">Broomcorn millet</name>
    <dbReference type="NCBI Taxonomy" id="4540"/>
    <lineage>
        <taxon>Eukaryota</taxon>
        <taxon>Viridiplantae</taxon>
        <taxon>Streptophyta</taxon>
        <taxon>Embryophyta</taxon>
        <taxon>Tracheophyta</taxon>
        <taxon>Spermatophyta</taxon>
        <taxon>Magnoliopsida</taxon>
        <taxon>Liliopsida</taxon>
        <taxon>Poales</taxon>
        <taxon>Poaceae</taxon>
        <taxon>PACMAD clade</taxon>
        <taxon>Panicoideae</taxon>
        <taxon>Panicodae</taxon>
        <taxon>Paniceae</taxon>
        <taxon>Panicinae</taxon>
        <taxon>Panicum</taxon>
        <taxon>Panicum sect. Panicum</taxon>
    </lineage>
</organism>